<protein>
    <submittedName>
        <fullName evidence="9">Multidrug efflux SMR transporter</fullName>
    </submittedName>
</protein>
<gene>
    <name evidence="9" type="ORF">K2F26_03295</name>
</gene>
<sequence>MLISWFYLIIAILFEVSGTICMKLSQEFTKLFPSVFIFVFYGLCLTFLTLSLRKLEVSIVYAVWAGLGTVLISIIGIVWFRESFTLMKFVSIVLIIVGVISLNLSEYGR</sequence>
<dbReference type="InterPro" id="IPR000390">
    <property type="entry name" value="Small_drug/metabolite_transptr"/>
</dbReference>
<dbReference type="RefSeq" id="WP_194059736.1">
    <property type="nucleotide sequence ID" value="NZ_CP080598.1"/>
</dbReference>
<evidence type="ECO:0000256" key="3">
    <source>
        <dbReference type="ARBA" id="ARBA00022475"/>
    </source>
</evidence>
<keyword evidence="3" id="KW-1003">Cell membrane</keyword>
<evidence type="ECO:0000256" key="2">
    <source>
        <dbReference type="ARBA" id="ARBA00022448"/>
    </source>
</evidence>
<reference evidence="9 10" key="1">
    <citation type="journal article" date="2022" name="J. Am. Chem. Soc.">
        <title>Biosynthesis of Guanitoxin Enables Global Environmental Detection in Freshwater Cyanobacteria.</title>
        <authorList>
            <person name="Lima S.T."/>
            <person name="Fallon T.R."/>
            <person name="Cordoza J.L."/>
            <person name="Chekan J.R."/>
            <person name="Delbaje E."/>
            <person name="Hopiavuori A.R."/>
            <person name="Alvarenga D.O."/>
            <person name="Wood S.M."/>
            <person name="Luhavaya H."/>
            <person name="Baumgartner J.T."/>
            <person name="Dorr F.A."/>
            <person name="Etchegaray A."/>
            <person name="Pinto E."/>
            <person name="McKinnie S.M.K."/>
            <person name="Fiore M.F."/>
            <person name="Moore B.S."/>
        </authorList>
    </citation>
    <scope>NUCLEOTIDE SEQUENCE [LARGE SCALE GENOMIC DNA]</scope>
    <source>
        <strain evidence="9 10">ITEP-024</strain>
    </source>
</reference>
<dbReference type="SUPFAM" id="SSF103481">
    <property type="entry name" value="Multidrug resistance efflux transporter EmrE"/>
    <property type="match status" value="1"/>
</dbReference>
<organism evidence="9 10">
    <name type="scientific">Sphaerospermopsis torques-reginae ITEP-024</name>
    <dbReference type="NCBI Taxonomy" id="984208"/>
    <lineage>
        <taxon>Bacteria</taxon>
        <taxon>Bacillati</taxon>
        <taxon>Cyanobacteriota</taxon>
        <taxon>Cyanophyceae</taxon>
        <taxon>Nostocales</taxon>
        <taxon>Aphanizomenonaceae</taxon>
        <taxon>Sphaerospermopsis</taxon>
        <taxon>Sphaerospermopsis torques-reginae</taxon>
    </lineage>
</organism>
<keyword evidence="5 8" id="KW-1133">Transmembrane helix</keyword>
<evidence type="ECO:0000313" key="9">
    <source>
        <dbReference type="EMBL" id="QYX32436.1"/>
    </source>
</evidence>
<feature type="transmembrane region" description="Helical" evidence="8">
    <location>
        <begin position="59"/>
        <end position="80"/>
    </location>
</feature>
<dbReference type="EMBL" id="CP080598">
    <property type="protein sequence ID" value="QYX32436.1"/>
    <property type="molecule type" value="Genomic_DNA"/>
</dbReference>
<proteinExistence type="inferred from homology"/>
<comment type="similarity">
    <text evidence="7">Belongs to the drug/metabolite transporter (DMT) superfamily. Small multidrug resistance (SMR) (TC 2.A.7.1) family.</text>
</comment>
<dbReference type="Gene3D" id="1.10.3730.20">
    <property type="match status" value="1"/>
</dbReference>
<keyword evidence="6 8" id="KW-0472">Membrane</keyword>
<evidence type="ECO:0000313" key="10">
    <source>
        <dbReference type="Proteomes" id="UP000826540"/>
    </source>
</evidence>
<evidence type="ECO:0000256" key="1">
    <source>
        <dbReference type="ARBA" id="ARBA00004651"/>
    </source>
</evidence>
<name>A0ABX8X166_9CYAN</name>
<keyword evidence="2" id="KW-0813">Transport</keyword>
<evidence type="ECO:0000256" key="6">
    <source>
        <dbReference type="ARBA" id="ARBA00023136"/>
    </source>
</evidence>
<dbReference type="Pfam" id="PF00893">
    <property type="entry name" value="Multi_Drug_Res"/>
    <property type="match status" value="1"/>
</dbReference>
<dbReference type="PANTHER" id="PTHR30561">
    <property type="entry name" value="SMR FAMILY PROTON-DEPENDENT DRUG EFFLUX TRANSPORTER SUGE"/>
    <property type="match status" value="1"/>
</dbReference>
<feature type="transmembrane region" description="Helical" evidence="8">
    <location>
        <begin position="34"/>
        <end position="52"/>
    </location>
</feature>
<dbReference type="Proteomes" id="UP000826540">
    <property type="component" value="Chromosome"/>
</dbReference>
<comment type="subcellular location">
    <subcellularLocation>
        <location evidence="1 7">Cell membrane</location>
        <topology evidence="1 7">Multi-pass membrane protein</topology>
    </subcellularLocation>
</comment>
<dbReference type="PANTHER" id="PTHR30561:SF1">
    <property type="entry name" value="MULTIDRUG TRANSPORTER EMRE"/>
    <property type="match status" value="1"/>
</dbReference>
<evidence type="ECO:0000256" key="7">
    <source>
        <dbReference type="RuleBase" id="RU003942"/>
    </source>
</evidence>
<evidence type="ECO:0000256" key="5">
    <source>
        <dbReference type="ARBA" id="ARBA00022989"/>
    </source>
</evidence>
<evidence type="ECO:0000256" key="4">
    <source>
        <dbReference type="ARBA" id="ARBA00022692"/>
    </source>
</evidence>
<evidence type="ECO:0000256" key="8">
    <source>
        <dbReference type="SAM" id="Phobius"/>
    </source>
</evidence>
<feature type="transmembrane region" description="Helical" evidence="8">
    <location>
        <begin position="86"/>
        <end position="104"/>
    </location>
</feature>
<accession>A0ABX8X166</accession>
<keyword evidence="10" id="KW-1185">Reference proteome</keyword>
<dbReference type="InterPro" id="IPR045324">
    <property type="entry name" value="Small_multidrug_res"/>
</dbReference>
<dbReference type="InterPro" id="IPR037185">
    <property type="entry name" value="EmrE-like"/>
</dbReference>
<keyword evidence="4 7" id="KW-0812">Transmembrane</keyword>